<keyword evidence="3" id="KW-1185">Reference proteome</keyword>
<dbReference type="Gramene" id="OPUNC08G08130.5">
    <property type="protein sequence ID" value="OPUNC08G08130.5"/>
    <property type="gene ID" value="OPUNC08G08130"/>
</dbReference>
<accession>A0A0E0LT64</accession>
<evidence type="ECO:0000313" key="2">
    <source>
        <dbReference type="EnsemblPlants" id="OPUNC08G08130.5"/>
    </source>
</evidence>
<dbReference type="Proteomes" id="UP000026962">
    <property type="component" value="Chromosome 8"/>
</dbReference>
<evidence type="ECO:0000313" key="3">
    <source>
        <dbReference type="Proteomes" id="UP000026962"/>
    </source>
</evidence>
<organism evidence="2">
    <name type="scientific">Oryza punctata</name>
    <name type="common">Red rice</name>
    <dbReference type="NCBI Taxonomy" id="4537"/>
    <lineage>
        <taxon>Eukaryota</taxon>
        <taxon>Viridiplantae</taxon>
        <taxon>Streptophyta</taxon>
        <taxon>Embryophyta</taxon>
        <taxon>Tracheophyta</taxon>
        <taxon>Spermatophyta</taxon>
        <taxon>Magnoliopsida</taxon>
        <taxon>Liliopsida</taxon>
        <taxon>Poales</taxon>
        <taxon>Poaceae</taxon>
        <taxon>BOP clade</taxon>
        <taxon>Oryzoideae</taxon>
        <taxon>Oryzeae</taxon>
        <taxon>Oryzinae</taxon>
        <taxon>Oryza</taxon>
    </lineage>
</organism>
<feature type="region of interest" description="Disordered" evidence="1">
    <location>
        <begin position="1"/>
        <end position="22"/>
    </location>
</feature>
<feature type="compositionally biased region" description="Basic and acidic residues" evidence="1">
    <location>
        <begin position="37"/>
        <end position="46"/>
    </location>
</feature>
<reference evidence="2" key="1">
    <citation type="submission" date="2015-04" db="UniProtKB">
        <authorList>
            <consortium name="EnsemblPlants"/>
        </authorList>
    </citation>
    <scope>IDENTIFICATION</scope>
</reference>
<dbReference type="AlphaFoldDB" id="A0A0E0LT64"/>
<feature type="region of interest" description="Disordered" evidence="1">
    <location>
        <begin position="37"/>
        <end position="68"/>
    </location>
</feature>
<feature type="region of interest" description="Disordered" evidence="1">
    <location>
        <begin position="90"/>
        <end position="130"/>
    </location>
</feature>
<protein>
    <submittedName>
        <fullName evidence="2">Uncharacterized protein</fullName>
    </submittedName>
</protein>
<proteinExistence type="predicted"/>
<dbReference type="EnsemblPlants" id="OPUNC08G08130.5">
    <property type="protein sequence ID" value="OPUNC08G08130.5"/>
    <property type="gene ID" value="OPUNC08G08130"/>
</dbReference>
<dbReference type="HOGENOM" id="CLU_1268691_0_0_1"/>
<name>A0A0E0LT64_ORYPU</name>
<evidence type="ECO:0000256" key="1">
    <source>
        <dbReference type="SAM" id="MobiDB-lite"/>
    </source>
</evidence>
<feature type="compositionally biased region" description="Polar residues" evidence="1">
    <location>
        <begin position="1"/>
        <end position="17"/>
    </location>
</feature>
<feature type="compositionally biased region" description="Low complexity" evidence="1">
    <location>
        <begin position="91"/>
        <end position="107"/>
    </location>
</feature>
<reference evidence="2" key="2">
    <citation type="submission" date="2018-05" db="EMBL/GenBank/DDBJ databases">
        <title>OpunRS2 (Oryza punctata Reference Sequence Version 2).</title>
        <authorList>
            <person name="Zhang J."/>
            <person name="Kudrna D."/>
            <person name="Lee S."/>
            <person name="Talag J."/>
            <person name="Welchert J."/>
            <person name="Wing R.A."/>
        </authorList>
    </citation>
    <scope>NUCLEOTIDE SEQUENCE [LARGE SCALE GENOMIC DNA]</scope>
</reference>
<sequence length="218" mass="23437">MITSFILRSSNPTTENYPTLPDPTVLAHAGSCSGREIARTRGDRPKIAQASKSIPAPSHTFLRTSPRLRAHTPIPSTAQIGATPDLTLALPHSATASPSNSSPSLHARGSSPIPYRRHRRSPSQPSASRLPLIPDRQFVVAFPTTWTAEKKGVTTRLAALGALPVCNLISSASLQHSIADTSPLVPMPWLLQAQNQSISETTITATSDKRCRCEVQRL</sequence>